<dbReference type="EMBL" id="CAJHIT010000006">
    <property type="protein sequence ID" value="CAD6502594.1"/>
    <property type="molecule type" value="Genomic_DNA"/>
</dbReference>
<name>A0A9W4D1U5_BLUGR</name>
<dbReference type="AlphaFoldDB" id="A0A9W4D1U5"/>
<protein>
    <submittedName>
        <fullName evidence="1">BgTH12-05185</fullName>
    </submittedName>
</protein>
<evidence type="ECO:0000313" key="1">
    <source>
        <dbReference type="EMBL" id="CAD6502594.1"/>
    </source>
</evidence>
<dbReference type="Proteomes" id="UP000683417">
    <property type="component" value="Unassembled WGS sequence"/>
</dbReference>
<comment type="caution">
    <text evidence="1">The sequence shown here is derived from an EMBL/GenBank/DDBJ whole genome shotgun (WGS) entry which is preliminary data.</text>
</comment>
<evidence type="ECO:0000313" key="2">
    <source>
        <dbReference type="Proteomes" id="UP000683417"/>
    </source>
</evidence>
<organism evidence="1 2">
    <name type="scientific">Blumeria graminis f. sp. triticale</name>
    <dbReference type="NCBI Taxonomy" id="1689686"/>
    <lineage>
        <taxon>Eukaryota</taxon>
        <taxon>Fungi</taxon>
        <taxon>Dikarya</taxon>
        <taxon>Ascomycota</taxon>
        <taxon>Pezizomycotina</taxon>
        <taxon>Leotiomycetes</taxon>
        <taxon>Erysiphales</taxon>
        <taxon>Erysiphaceae</taxon>
        <taxon>Blumeria</taxon>
    </lineage>
</organism>
<proteinExistence type="predicted"/>
<gene>
    <name evidence="1" type="ORF">BGTH12_LOCUS3952</name>
</gene>
<feature type="non-terminal residue" evidence="1">
    <location>
        <position position="1"/>
    </location>
</feature>
<sequence>QPVTHSDYSNQQHLASLKIINNQHPHQTSTEFIMNYLENRSDTRWVLYLDNSSEKFYSSDLNIPTKYEQTSSGTLRTTYVLILDNRCRTAAMFMRITITKINRAGEGLIETNHKICGIIRN</sequence>
<accession>A0A9W4D1U5</accession>
<reference evidence="1" key="1">
    <citation type="submission" date="2020-10" db="EMBL/GenBank/DDBJ databases">
        <authorList>
            <person name="Muller C M."/>
        </authorList>
    </citation>
    <scope>NUCLEOTIDE SEQUENCE</scope>
    <source>
        <strain evidence="1">THUN-12</strain>
    </source>
</reference>